<dbReference type="SFLD" id="SFLDS00003">
    <property type="entry name" value="Haloacid_Dehalogenase"/>
    <property type="match status" value="1"/>
</dbReference>
<dbReference type="NCBIfam" id="TIGR01681">
    <property type="entry name" value="HAD-SF-IIIC"/>
    <property type="match status" value="1"/>
</dbReference>
<evidence type="ECO:0000313" key="3">
    <source>
        <dbReference type="EMBL" id="KAL0287417.1"/>
    </source>
</evidence>
<proteinExistence type="predicted"/>
<evidence type="ECO:0000259" key="1">
    <source>
        <dbReference type="Pfam" id="PF00316"/>
    </source>
</evidence>
<dbReference type="SFLD" id="SFLDG01129">
    <property type="entry name" value="C1.5:_HAD__Beta-PGM__Phosphata"/>
    <property type="match status" value="1"/>
</dbReference>
<evidence type="ECO:0000259" key="2">
    <source>
        <dbReference type="Pfam" id="PF18913"/>
    </source>
</evidence>
<dbReference type="Gene3D" id="3.30.540.10">
    <property type="entry name" value="Fructose-1,6-Bisphosphatase, subunit A, domain 1"/>
    <property type="match status" value="1"/>
</dbReference>
<dbReference type="SUPFAM" id="SSF56655">
    <property type="entry name" value="Carbohydrate phosphatase"/>
    <property type="match status" value="1"/>
</dbReference>
<dbReference type="SFLD" id="SFLDG01131">
    <property type="entry name" value="C1.5.2:_MDP_Like"/>
    <property type="match status" value="1"/>
</dbReference>
<dbReference type="FunFam" id="3.40.50.1000:FF:000120">
    <property type="entry name" value="Magnesium-dependent phosphatase 1"/>
    <property type="match status" value="1"/>
</dbReference>
<dbReference type="InterPro" id="IPR044015">
    <property type="entry name" value="FBPase_C_dom"/>
</dbReference>
<dbReference type="AlphaFoldDB" id="A0AAW2IZ62"/>
<dbReference type="InterPro" id="IPR036412">
    <property type="entry name" value="HAD-like_sf"/>
</dbReference>
<name>A0AAW2IZ62_9LAMI</name>
<dbReference type="PANTHER" id="PTHR17901">
    <property type="entry name" value="MAGNESIUM-DEPENDENT PHOSPHATASE 1 MDP1"/>
    <property type="match status" value="1"/>
</dbReference>
<gene>
    <name evidence="3" type="ORF">Sangu_2691000</name>
</gene>
<dbReference type="Gene3D" id="3.40.50.1000">
    <property type="entry name" value="HAD superfamily/HAD-like"/>
    <property type="match status" value="1"/>
</dbReference>
<dbReference type="InterPro" id="IPR033391">
    <property type="entry name" value="FBPase_N"/>
</dbReference>
<sequence>MGDDRVKNEAMEIMGMFQVLPRLVVFDLDYTLWPFYCECLSKRDMPSLYPHAKGILYALKDKGIDIAIASRSPTSDIANIFLEKLGLKSLLVAQEIFSSWTHKTDHFQKIKQRTGVPYTEMLFFDDEDRNINAVSKMGVTSILVDDGVNLEAFRQGLSKFSQNRFDIVTVLNVEIHATWLHIVDVLVALAGKKINLTNKESLTLHNPHYARIRFPNLLFSHLEYACKRVAALVASPFNSSLGKDFSAAAAGGSAERDKPKPLDIVANSRKVAVMASEEDDAPVWLADDGPFVVVLDPLDGSRNIDASIPTGTIFGIYRRLAELDHLPTEEKAVLNSLQSGAKLIASGYVLYSSATILCTSFGSGTPCIHPGSLHGRLHSNTSKHSQFLLEGKSILSMMLAMNPRDHLRLVYEANPLSFLAEQAGGKGSDGKARILSLQPVKLHQRLPLFLGSPDDIEELESYGDIQQKVNPGYDV</sequence>
<dbReference type="Gene3D" id="3.40.190.80">
    <property type="match status" value="1"/>
</dbReference>
<protein>
    <submittedName>
        <fullName evidence="3">Fructose-1,6-bisphosphatase, chloroplastic</fullName>
    </submittedName>
</protein>
<dbReference type="Pfam" id="PF12689">
    <property type="entry name" value="Acid_PPase"/>
    <property type="match status" value="1"/>
</dbReference>
<dbReference type="PANTHER" id="PTHR17901:SF14">
    <property type="entry name" value="MAGNESIUM-DEPENDENT PHOSPHATASE 1"/>
    <property type="match status" value="1"/>
</dbReference>
<organism evidence="3">
    <name type="scientific">Sesamum angustifolium</name>
    <dbReference type="NCBI Taxonomy" id="2727405"/>
    <lineage>
        <taxon>Eukaryota</taxon>
        <taxon>Viridiplantae</taxon>
        <taxon>Streptophyta</taxon>
        <taxon>Embryophyta</taxon>
        <taxon>Tracheophyta</taxon>
        <taxon>Spermatophyta</taxon>
        <taxon>Magnoliopsida</taxon>
        <taxon>eudicotyledons</taxon>
        <taxon>Gunneridae</taxon>
        <taxon>Pentapetalae</taxon>
        <taxon>asterids</taxon>
        <taxon>lamiids</taxon>
        <taxon>Lamiales</taxon>
        <taxon>Pedaliaceae</taxon>
        <taxon>Sesamum</taxon>
    </lineage>
</organism>
<reference evidence="3" key="2">
    <citation type="journal article" date="2024" name="Plant">
        <title>Genomic evolution and insights into agronomic trait innovations of Sesamum species.</title>
        <authorList>
            <person name="Miao H."/>
            <person name="Wang L."/>
            <person name="Qu L."/>
            <person name="Liu H."/>
            <person name="Sun Y."/>
            <person name="Le M."/>
            <person name="Wang Q."/>
            <person name="Wei S."/>
            <person name="Zheng Y."/>
            <person name="Lin W."/>
            <person name="Duan Y."/>
            <person name="Cao H."/>
            <person name="Xiong S."/>
            <person name="Wang X."/>
            <person name="Wei L."/>
            <person name="Li C."/>
            <person name="Ma Q."/>
            <person name="Ju M."/>
            <person name="Zhao R."/>
            <person name="Li G."/>
            <person name="Mu C."/>
            <person name="Tian Q."/>
            <person name="Mei H."/>
            <person name="Zhang T."/>
            <person name="Gao T."/>
            <person name="Zhang H."/>
        </authorList>
    </citation>
    <scope>NUCLEOTIDE SEQUENCE</scope>
    <source>
        <strain evidence="3">G01</strain>
    </source>
</reference>
<comment type="caution">
    <text evidence="3">The sequence shown here is derived from an EMBL/GenBank/DDBJ whole genome shotgun (WGS) entry which is preliminary data.</text>
</comment>
<dbReference type="InterPro" id="IPR010036">
    <property type="entry name" value="MDP_1_eu_arc"/>
</dbReference>
<dbReference type="Pfam" id="PF18913">
    <property type="entry name" value="FBPase_C"/>
    <property type="match status" value="1"/>
</dbReference>
<dbReference type="GO" id="GO:0003993">
    <property type="term" value="F:acid phosphatase activity"/>
    <property type="evidence" value="ECO:0007669"/>
    <property type="project" value="TreeGrafter"/>
</dbReference>
<dbReference type="Pfam" id="PF00316">
    <property type="entry name" value="FBPase"/>
    <property type="match status" value="1"/>
</dbReference>
<dbReference type="InterPro" id="IPR023214">
    <property type="entry name" value="HAD_sf"/>
</dbReference>
<dbReference type="CDD" id="cd07501">
    <property type="entry name" value="HAD_MDP-1_like"/>
    <property type="match status" value="1"/>
</dbReference>
<dbReference type="InterPro" id="IPR035679">
    <property type="entry name" value="MDP-1_euk"/>
</dbReference>
<dbReference type="InterPro" id="IPR010033">
    <property type="entry name" value="HAD_SF_ppase_IIIC"/>
</dbReference>
<feature type="domain" description="Fructose-1-6-bisphosphatase class 1 C-terminal" evidence="2">
    <location>
        <begin position="399"/>
        <end position="462"/>
    </location>
</feature>
<feature type="domain" description="Fructose-1-6-bisphosphatase class I N-terminal" evidence="1">
    <location>
        <begin position="264"/>
        <end position="367"/>
    </location>
</feature>
<reference evidence="3" key="1">
    <citation type="submission" date="2020-06" db="EMBL/GenBank/DDBJ databases">
        <authorList>
            <person name="Li T."/>
            <person name="Hu X."/>
            <person name="Zhang T."/>
            <person name="Song X."/>
            <person name="Zhang H."/>
            <person name="Dai N."/>
            <person name="Sheng W."/>
            <person name="Hou X."/>
            <person name="Wei L."/>
        </authorList>
    </citation>
    <scope>NUCLEOTIDE SEQUENCE</scope>
    <source>
        <strain evidence="3">G01</strain>
        <tissue evidence="3">Leaf</tissue>
    </source>
</reference>
<accession>A0AAW2IZ62</accession>
<dbReference type="EMBL" id="JACGWK010001491">
    <property type="protein sequence ID" value="KAL0287417.1"/>
    <property type="molecule type" value="Genomic_DNA"/>
</dbReference>
<dbReference type="SUPFAM" id="SSF56784">
    <property type="entry name" value="HAD-like"/>
    <property type="match status" value="1"/>
</dbReference>